<feature type="compositionally biased region" description="Gly residues" evidence="6">
    <location>
        <begin position="2287"/>
        <end position="2301"/>
    </location>
</feature>
<feature type="compositionally biased region" description="Pro residues" evidence="6">
    <location>
        <begin position="161"/>
        <end position="178"/>
    </location>
</feature>
<feature type="compositionally biased region" description="Basic and acidic residues" evidence="6">
    <location>
        <begin position="657"/>
        <end position="678"/>
    </location>
</feature>
<evidence type="ECO:0000256" key="3">
    <source>
        <dbReference type="ARBA" id="ARBA00019596"/>
    </source>
</evidence>
<feature type="compositionally biased region" description="Polar residues" evidence="6">
    <location>
        <begin position="2237"/>
        <end position="2262"/>
    </location>
</feature>
<dbReference type="Pfam" id="PF11732">
    <property type="entry name" value="Thoc2"/>
    <property type="match status" value="1"/>
</dbReference>
<feature type="compositionally biased region" description="Basic and acidic residues" evidence="6">
    <location>
        <begin position="1263"/>
        <end position="1285"/>
    </location>
</feature>
<feature type="compositionally biased region" description="Gly residues" evidence="6">
    <location>
        <begin position="46"/>
        <end position="56"/>
    </location>
</feature>
<accession>A0AA39WVX4</accession>
<dbReference type="GO" id="GO:0003729">
    <property type="term" value="F:mRNA binding"/>
    <property type="evidence" value="ECO:0007669"/>
    <property type="project" value="TreeGrafter"/>
</dbReference>
<protein>
    <recommendedName>
        <fullName evidence="3">THO complex subunit 2</fullName>
    </recommendedName>
</protein>
<dbReference type="PANTHER" id="PTHR21597:SF0">
    <property type="entry name" value="THO COMPLEX SUBUNIT 2"/>
    <property type="match status" value="1"/>
</dbReference>
<evidence type="ECO:0000256" key="6">
    <source>
        <dbReference type="SAM" id="MobiDB-lite"/>
    </source>
</evidence>
<dbReference type="GO" id="GO:0000445">
    <property type="term" value="C:THO complex part of transcription export complex"/>
    <property type="evidence" value="ECO:0007669"/>
    <property type="project" value="TreeGrafter"/>
</dbReference>
<keyword evidence="5" id="KW-0175">Coiled coil</keyword>
<feature type="region of interest" description="Disordered" evidence="6">
    <location>
        <begin position="1665"/>
        <end position="2636"/>
    </location>
</feature>
<feature type="compositionally biased region" description="Basic and acidic residues" evidence="6">
    <location>
        <begin position="2568"/>
        <end position="2577"/>
    </location>
</feature>
<evidence type="ECO:0000256" key="5">
    <source>
        <dbReference type="SAM" id="Coils"/>
    </source>
</evidence>
<feature type="compositionally biased region" description="Basic and acidic residues" evidence="6">
    <location>
        <begin position="2622"/>
        <end position="2636"/>
    </location>
</feature>
<evidence type="ECO:0000259" key="8">
    <source>
        <dbReference type="Pfam" id="PF11732"/>
    </source>
</evidence>
<feature type="region of interest" description="Disordered" evidence="6">
    <location>
        <begin position="1"/>
        <end position="178"/>
    </location>
</feature>
<feature type="compositionally biased region" description="Basic and acidic residues" evidence="6">
    <location>
        <begin position="1220"/>
        <end position="1240"/>
    </location>
</feature>
<comment type="similarity">
    <text evidence="2">Belongs to the THOC2 family.</text>
</comment>
<feature type="coiled-coil region" evidence="5">
    <location>
        <begin position="1348"/>
        <end position="1400"/>
    </location>
</feature>
<feature type="compositionally biased region" description="Basic residues" evidence="6">
    <location>
        <begin position="1"/>
        <end position="10"/>
    </location>
</feature>
<dbReference type="Proteomes" id="UP001175001">
    <property type="component" value="Unassembled WGS sequence"/>
</dbReference>
<keyword evidence="11" id="KW-1185">Reference proteome</keyword>
<feature type="compositionally biased region" description="Basic and acidic residues" evidence="6">
    <location>
        <begin position="1818"/>
        <end position="1832"/>
    </location>
</feature>
<feature type="domain" description="THO complex subunitTHOC2 C-terminal" evidence="7">
    <location>
        <begin position="1326"/>
        <end position="1631"/>
    </location>
</feature>
<name>A0AA39WVX4_9PEZI</name>
<feature type="compositionally biased region" description="Basic and acidic residues" evidence="6">
    <location>
        <begin position="2263"/>
        <end position="2272"/>
    </location>
</feature>
<dbReference type="EMBL" id="JAUJDW010000153">
    <property type="protein sequence ID" value="KAK0622245.1"/>
    <property type="molecule type" value="Genomic_DNA"/>
</dbReference>
<gene>
    <name evidence="10" type="primary">tho2</name>
    <name evidence="10" type="ORF">DIS24_g11264</name>
</gene>
<feature type="compositionally biased region" description="Gly residues" evidence="6">
    <location>
        <begin position="2485"/>
        <end position="2531"/>
    </location>
</feature>
<dbReference type="PANTHER" id="PTHR21597">
    <property type="entry name" value="THO2 PROTEIN"/>
    <property type="match status" value="1"/>
</dbReference>
<dbReference type="Pfam" id="PF11262">
    <property type="entry name" value="Tho2"/>
    <property type="match status" value="1"/>
</dbReference>
<reference evidence="10" key="1">
    <citation type="submission" date="2023-06" db="EMBL/GenBank/DDBJ databases">
        <title>Multi-omics analyses reveal the molecular pathogenesis toolkit of Lasiodiplodia hormozganensis, a cross-kingdom pathogen.</title>
        <authorList>
            <person name="Felix C."/>
            <person name="Meneses R."/>
            <person name="Goncalves M.F.M."/>
            <person name="Tilleman L."/>
            <person name="Duarte A.S."/>
            <person name="Jorrin-Novo J.V."/>
            <person name="Van De Peer Y."/>
            <person name="Deforce D."/>
            <person name="Van Nieuwerburgh F."/>
            <person name="Esteves A.C."/>
            <person name="Alves A."/>
        </authorList>
    </citation>
    <scope>NUCLEOTIDE SEQUENCE</scope>
    <source>
        <strain evidence="10">CBS 339.90</strain>
    </source>
</reference>
<keyword evidence="4" id="KW-0539">Nucleus</keyword>
<feature type="compositionally biased region" description="Basic and acidic residues" evidence="6">
    <location>
        <begin position="2546"/>
        <end position="2560"/>
    </location>
</feature>
<feature type="compositionally biased region" description="Gly residues" evidence="6">
    <location>
        <begin position="2584"/>
        <end position="2615"/>
    </location>
</feature>
<dbReference type="InterPro" id="IPR040007">
    <property type="entry name" value="Tho2"/>
</dbReference>
<feature type="compositionally biased region" description="Polar residues" evidence="6">
    <location>
        <begin position="32"/>
        <end position="44"/>
    </location>
</feature>
<evidence type="ECO:0000256" key="2">
    <source>
        <dbReference type="ARBA" id="ARBA00007857"/>
    </source>
</evidence>
<feature type="region of interest" description="Disordered" evidence="6">
    <location>
        <begin position="643"/>
        <end position="682"/>
    </location>
</feature>
<feature type="compositionally biased region" description="Basic and acidic residues" evidence="6">
    <location>
        <begin position="2378"/>
        <end position="2394"/>
    </location>
</feature>
<feature type="compositionally biased region" description="Basic and acidic residues" evidence="6">
    <location>
        <begin position="2406"/>
        <end position="2418"/>
    </location>
</feature>
<comment type="subcellular location">
    <subcellularLocation>
        <location evidence="1">Nucleus</location>
    </subcellularLocation>
</comment>
<feature type="compositionally biased region" description="Basic and acidic residues" evidence="6">
    <location>
        <begin position="2177"/>
        <end position="2187"/>
    </location>
</feature>
<evidence type="ECO:0000259" key="9">
    <source>
        <dbReference type="Pfam" id="PF16134"/>
    </source>
</evidence>
<feature type="compositionally biased region" description="Polar residues" evidence="6">
    <location>
        <begin position="2330"/>
        <end position="2339"/>
    </location>
</feature>
<feature type="region of interest" description="Disordered" evidence="6">
    <location>
        <begin position="1220"/>
        <end position="1305"/>
    </location>
</feature>
<evidence type="ECO:0000313" key="10">
    <source>
        <dbReference type="EMBL" id="KAK0622245.1"/>
    </source>
</evidence>
<evidence type="ECO:0000259" key="7">
    <source>
        <dbReference type="Pfam" id="PF11262"/>
    </source>
</evidence>
<comment type="caution">
    <text evidence="10">The sequence shown here is derived from an EMBL/GenBank/DDBJ whole genome shotgun (WGS) entry which is preliminary data.</text>
</comment>
<feature type="compositionally biased region" description="Polar residues" evidence="6">
    <location>
        <begin position="1937"/>
        <end position="1950"/>
    </location>
</feature>
<feature type="compositionally biased region" description="Polar residues" evidence="6">
    <location>
        <begin position="96"/>
        <end position="135"/>
    </location>
</feature>
<sequence length="2636" mass="286826">MPPPIKRKRSERGPYNSQDVGDGSGPRPSPHRPQSLNLAQQNQYAGNGGGRGGRGGGARRESRGGSSSGPGGGGGGNSSGGGARGGRGERDAGSPAMTTTTGGESNAQSPVSRASPASFSRSETNNNPSSPTLTRPPSAHAAPPPPAAAPRPATPQEHSRPAPPAPPPVPQQQAPAPKPPIKFVYQYITDEQKAAWRTSGRKAVLDAALQAQEKEDFLTLSIIFQEVIRAGLDDRIDPADAGRVVKEVLAEAGEAATENASMFLDTVAVSTSMDPVTRGLWDLLVATGISPMQMKEELDIPQLQELGMVRKTFERMGTRMATNQLYRQSNYNLLREESEGYAKLMTEYFTTSNNEEPTWNAAAAAFQRVKALIGAFDLDVGRALDVTLDVFANLMIRHYRFFVKFMRASSWWPEEKSYESLEWETLGIESLPRWAQPGASGYQHTEKDVVEIAELCEERDRKFWQRVREVGLEAFFELGGRRITKGEITLESGESVAERLEKIEKERGMRDGSKPEDMTEAVFNKEWMAVTKTLPPPGNRVAAQLLGFKLRFYASSARDPEDRFPENLVFLAALLIKIGFISLRDLYPHLYPADKDMAVVKEKLMKEKEERERKNRPGGGQMNALAMAGALVDDTIPAPTAATRLREAESSRASSAKPEDKAGTPKSDKPDEAMKEESLSEPTDQKIALLKSLLCIGAIPESLYMLGKFPWLTDVHPDLPEYLHRILHHSLHKVYNALRPMQGHDQVRLVKKAEVEKGGAEKGELKSTDPPPRRTLRWASVEKQGSHNDSQIVDYRFYWEDWANNVPVCQTVDDVFSLCSSFLNFSGVKIGQDPALLTKLARIGKWSLAKDDSEANFARWIDLSKRLLVPALSLTKSNPGVVNEVFDLLKLFPTSTRYSIYAEWYTGQTSRLPDIKAAFDQSTAETKDVLKRISKTNTKQMARALAKVAYSSPGIVFKVALNQIESYDNLVHVIVECARYFTYLGYDVLTWSLMSSLGGKGRPRQQDDGMLTSRWLQSLSFFAGSVFKRYTVMNATPILQYVTYQLRNGNTTDLDVLEQIMTQMTGIPIEPTFTENQLQGMAGGDLIQAQILEQIQDFRNQPGFKGPAKRLLRALVEPGLAGQLLIAIAQERQLFPHSELLADAPLKVLGVNMDRLTRIFFQYLEALRSNLSVKEFDAAIPDVVSLMSEFGIDTNIAFAVCRHSLSQAVLDVDMIAAEEDKKQKEEQEKAKEEAKTEEQGKAATNGDVDMDDAPEDGQEETDAEKKEEVKEEASVKEEAGEKEEAAVSAPTPVATPAAPTADEPWHPIIKDLMDRLKTALPDDFEDKMSLSFYTTFWQLSHNDMAVPTQQYEDEIKALQKKITAVISDRSDVSVAGIKKKDAKKKELSDLQDRLRAEMKVQVQTYSMVRARLQKEKLHWFATHKLAMSPALHDYIIQECFLPRLLLSPFDAQYVYRMLIYLHSAGTPGFRTMFLIDRILREKQLTSLIFICTPSEIDNLGRFLNLLLLELGKWHADSAVYERTAYGAKKDLPGFGRKFNEERVPEVFLTYEDFRRLLYKWHVSLNNALKACLSSGEYMHIRNAIILLKVITPSFPRINFMGKQQLECIMKLSKEDSRGDLKLAAASLIGDLKKTEPHWMLPQAFKLVGPTYDPSLDRYVMINEKQADPNAPQKPNSRATTEGASTPQPGQARLNASAAEFKPSQQSNGVTTNGMKDKDAEDGEIGDGKDKSDQITMSVAGGERDRASDSKASTPGPTPAQLPGRGPHTDSKPSTPIPSHGQGPPSRPDTGRGPPPNAAGGRQPHALPNRPEPQPPRNRMGDRQDRPPRHDGRGPPNHDYGRLERPGDMPRDFPDRTRDASSSRRPRSRSPAPAHMDRDRRDPQWQGPREVWEDDRGRPLPRDTRQGARGPPQWNEPPSRGRPFDSPNDSQRGRPPYDQQSQPGDGRNWQSGPMPPPSTGPYQHPERAGRFGERGPPGQLPDRPSGPGDRSGMNPDRAALLDSDVGPRRPERFGSERDSRRDRGSRPHSPRRGDERPPNFPPRDDYRDERGPPSQDRLPPSYPSSRDRRDDPNSIPPTGPRSDRSSRGDYPGPGASRGGRELFEPSAPRPPPADPNHGRLNQDFMPSRSSDPSYGRLNAPDAPSGPRGRGGAGRGRNQPSSVPPSPISERGPPLGPNADRREHRDSFDHGPPTPSNEHGQDTSGIHPDRLRQIPAARNDMPAPSSAFPPPSGPRGSHRQQSSLSGPDFQSPNARNPPTGPASSSERRHEDKRFAGINNMLQQSNSSPGGSGSGGGGGGGGGYRNDNTGGPSSSSDRGASIRGRAGGRPGSTNSPAASQPSTPIPPHLDAPPRGGGGDGRPDLLPRGPGGGGADMQLPGGDERDHRSRRGERSERRSGRHRSTSPRESSSRRGGGDDSNKRGGGPSSSSMADLVGPPLPHQPPSSSRESRRSGRGGGGPSGGGGDDREGGGGSSSGHHRDSRRSMRGGDGGGWGGAGGDHDVGGGMPGGAGSGSGPYGGGPPNGEGGGGGGSGRSMRNNGPGDGGSGRSREPREMREPRESRGGGGGGGSEREPRESRDRKRNRGGGDVDGGGGGHAGGGGLDGSGGGGGGGGSGGGKRPRRGRGGEERDGGGRGERG</sequence>
<dbReference type="Pfam" id="PF16134">
    <property type="entry name" value="THOC2_N"/>
    <property type="match status" value="1"/>
</dbReference>
<dbReference type="InterPro" id="IPR021726">
    <property type="entry name" value="THO_THOC2_N"/>
</dbReference>
<dbReference type="InterPro" id="IPR032302">
    <property type="entry name" value="THOC2_N"/>
</dbReference>
<feature type="compositionally biased region" description="Polar residues" evidence="6">
    <location>
        <begin position="1702"/>
        <end position="1713"/>
    </location>
</feature>
<evidence type="ECO:0000256" key="4">
    <source>
        <dbReference type="ARBA" id="ARBA00023242"/>
    </source>
</evidence>
<dbReference type="GO" id="GO:0006406">
    <property type="term" value="P:mRNA export from nucleus"/>
    <property type="evidence" value="ECO:0007669"/>
    <property type="project" value="InterPro"/>
</dbReference>
<feature type="compositionally biased region" description="Basic and acidic residues" evidence="6">
    <location>
        <begin position="1838"/>
        <end position="1861"/>
    </location>
</feature>
<feature type="compositionally biased region" description="Basic and acidic residues" evidence="6">
    <location>
        <begin position="2004"/>
        <end position="2050"/>
    </location>
</feature>
<proteinExistence type="inferred from homology"/>
<feature type="compositionally biased region" description="Low complexity" evidence="6">
    <location>
        <begin position="1286"/>
        <end position="1301"/>
    </location>
</feature>
<feature type="compositionally biased region" description="Basic and acidic residues" evidence="6">
    <location>
        <begin position="1963"/>
        <end position="1972"/>
    </location>
</feature>
<feature type="compositionally biased region" description="Gly residues" evidence="6">
    <location>
        <begin position="66"/>
        <end position="85"/>
    </location>
</feature>
<dbReference type="GO" id="GO:0006397">
    <property type="term" value="P:mRNA processing"/>
    <property type="evidence" value="ECO:0007669"/>
    <property type="project" value="InterPro"/>
</dbReference>
<feature type="compositionally biased region" description="Acidic residues" evidence="6">
    <location>
        <begin position="1248"/>
        <end position="1262"/>
    </location>
</feature>
<feature type="compositionally biased region" description="Pro residues" evidence="6">
    <location>
        <begin position="142"/>
        <end position="153"/>
    </location>
</feature>
<feature type="domain" description="THO complex subunit 2 N-terminal" evidence="9">
    <location>
        <begin position="188"/>
        <end position="943"/>
    </location>
</feature>
<feature type="compositionally biased region" description="Basic and acidic residues" evidence="6">
    <location>
        <begin position="1889"/>
        <end position="1905"/>
    </location>
</feature>
<feature type="domain" description="THO complex subunitTHOC2 N-terminal" evidence="8">
    <location>
        <begin position="945"/>
        <end position="1020"/>
    </location>
</feature>
<dbReference type="InterPro" id="IPR021418">
    <property type="entry name" value="THO_THOC2_C"/>
</dbReference>
<feature type="compositionally biased region" description="Polar residues" evidence="6">
    <location>
        <begin position="1672"/>
        <end position="1688"/>
    </location>
</feature>
<organism evidence="10 11">
    <name type="scientific">Lasiodiplodia hormozganensis</name>
    <dbReference type="NCBI Taxonomy" id="869390"/>
    <lineage>
        <taxon>Eukaryota</taxon>
        <taxon>Fungi</taxon>
        <taxon>Dikarya</taxon>
        <taxon>Ascomycota</taxon>
        <taxon>Pezizomycotina</taxon>
        <taxon>Dothideomycetes</taxon>
        <taxon>Dothideomycetes incertae sedis</taxon>
        <taxon>Botryosphaeriales</taxon>
        <taxon>Botryosphaeriaceae</taxon>
        <taxon>Lasiodiplodia</taxon>
    </lineage>
</organism>
<feature type="compositionally biased region" description="Gly residues" evidence="6">
    <location>
        <begin position="2452"/>
        <end position="2461"/>
    </location>
</feature>
<feature type="compositionally biased region" description="Low complexity" evidence="6">
    <location>
        <begin position="2307"/>
        <end position="2321"/>
    </location>
</feature>
<evidence type="ECO:0000313" key="11">
    <source>
        <dbReference type="Proteomes" id="UP001175001"/>
    </source>
</evidence>
<evidence type="ECO:0000256" key="1">
    <source>
        <dbReference type="ARBA" id="ARBA00004123"/>
    </source>
</evidence>